<evidence type="ECO:0000256" key="7">
    <source>
        <dbReference type="RuleBase" id="RU000461"/>
    </source>
</evidence>
<keyword evidence="9" id="KW-1185">Reference proteome</keyword>
<dbReference type="Proteomes" id="UP000813824">
    <property type="component" value="Unassembled WGS sequence"/>
</dbReference>
<sequence length="505" mass="57486">MLSFLTSDSQGISVSLCIIICFSLSRWLKSDTRKLSHIPSLTIDLPLLSYIGVIQFTLASGKLLQRGYDRYKGGIFKVPEFFRWHVIVSGKMLVEEMRKANDDELSFEQANDAILYLDYTFCREVHENPYHISVVRTSLTRNLGVLYPIVREELMMASHEYISPTEDWIKIDAFQTIMKIVCRTSNRIFVGLPLCRDAEFMELNINFTMEVVKTAFLFNMVPKFLRGFVTRLTSLEAMKRRAEMLLRPLVEERLALLEQYGDGWSDKPNDMLSWLIDASPRGDGQLQSVVLRVLMVNFGAIHTSSMSFAHALYHLAAFPEYQAELRKEVDTVAEEFGWTKEGLAKMVKVDSFIKESSRYYGLGSISLARIAAKDFTFSDGTFIPKGTMVSAAARAMHFDEENYANADVFDPWRFTNSDKPGSSASLRNQFVNTHPDFLLFGLGKHACPGRFFASTELKSLLANFVFTYDMRLQKDGVVPPPTWIGAALVPDRNAAVMFRRRQSKL</sequence>
<organism evidence="8 9">
    <name type="scientific">Cristinia sonorae</name>
    <dbReference type="NCBI Taxonomy" id="1940300"/>
    <lineage>
        <taxon>Eukaryota</taxon>
        <taxon>Fungi</taxon>
        <taxon>Dikarya</taxon>
        <taxon>Basidiomycota</taxon>
        <taxon>Agaricomycotina</taxon>
        <taxon>Agaricomycetes</taxon>
        <taxon>Agaricomycetidae</taxon>
        <taxon>Agaricales</taxon>
        <taxon>Pleurotineae</taxon>
        <taxon>Stephanosporaceae</taxon>
        <taxon>Cristinia</taxon>
    </lineage>
</organism>
<name>A0A8K0UTM7_9AGAR</name>
<keyword evidence="6 7" id="KW-0349">Heme</keyword>
<evidence type="ECO:0000256" key="2">
    <source>
        <dbReference type="ARBA" id="ARBA00010617"/>
    </source>
</evidence>
<dbReference type="PRINTS" id="PR00463">
    <property type="entry name" value="EP450I"/>
</dbReference>
<evidence type="ECO:0000256" key="4">
    <source>
        <dbReference type="ARBA" id="ARBA00023002"/>
    </source>
</evidence>
<dbReference type="InterPro" id="IPR036396">
    <property type="entry name" value="Cyt_P450_sf"/>
</dbReference>
<dbReference type="SUPFAM" id="SSF48264">
    <property type="entry name" value="Cytochrome P450"/>
    <property type="match status" value="1"/>
</dbReference>
<keyword evidence="4 7" id="KW-0560">Oxidoreductase</keyword>
<evidence type="ECO:0000256" key="5">
    <source>
        <dbReference type="ARBA" id="ARBA00023004"/>
    </source>
</evidence>
<dbReference type="GO" id="GO:0004497">
    <property type="term" value="F:monooxygenase activity"/>
    <property type="evidence" value="ECO:0007669"/>
    <property type="project" value="UniProtKB-KW"/>
</dbReference>
<dbReference type="InterPro" id="IPR017972">
    <property type="entry name" value="Cyt_P450_CS"/>
</dbReference>
<feature type="binding site" description="axial binding residue" evidence="6">
    <location>
        <position position="447"/>
    </location>
    <ligand>
        <name>heme</name>
        <dbReference type="ChEBI" id="CHEBI:30413"/>
    </ligand>
    <ligandPart>
        <name>Fe</name>
        <dbReference type="ChEBI" id="CHEBI:18248"/>
    </ligandPart>
</feature>
<evidence type="ECO:0000313" key="9">
    <source>
        <dbReference type="Proteomes" id="UP000813824"/>
    </source>
</evidence>
<comment type="cofactor">
    <cofactor evidence="1 6">
        <name>heme</name>
        <dbReference type="ChEBI" id="CHEBI:30413"/>
    </cofactor>
</comment>
<dbReference type="OrthoDB" id="1844152at2759"/>
<evidence type="ECO:0000256" key="3">
    <source>
        <dbReference type="ARBA" id="ARBA00022723"/>
    </source>
</evidence>
<evidence type="ECO:0000256" key="1">
    <source>
        <dbReference type="ARBA" id="ARBA00001971"/>
    </source>
</evidence>
<reference evidence="8" key="1">
    <citation type="journal article" date="2021" name="New Phytol.">
        <title>Evolutionary innovations through gain and loss of genes in the ectomycorrhizal Boletales.</title>
        <authorList>
            <person name="Wu G."/>
            <person name="Miyauchi S."/>
            <person name="Morin E."/>
            <person name="Kuo A."/>
            <person name="Drula E."/>
            <person name="Varga T."/>
            <person name="Kohler A."/>
            <person name="Feng B."/>
            <person name="Cao Y."/>
            <person name="Lipzen A."/>
            <person name="Daum C."/>
            <person name="Hundley H."/>
            <person name="Pangilinan J."/>
            <person name="Johnson J."/>
            <person name="Barry K."/>
            <person name="LaButti K."/>
            <person name="Ng V."/>
            <person name="Ahrendt S."/>
            <person name="Min B."/>
            <person name="Choi I.G."/>
            <person name="Park H."/>
            <person name="Plett J.M."/>
            <person name="Magnuson J."/>
            <person name="Spatafora J.W."/>
            <person name="Nagy L.G."/>
            <person name="Henrissat B."/>
            <person name="Grigoriev I.V."/>
            <person name="Yang Z.L."/>
            <person name="Xu J."/>
            <person name="Martin F.M."/>
        </authorList>
    </citation>
    <scope>NUCLEOTIDE SEQUENCE</scope>
    <source>
        <strain evidence="8">KKN 215</strain>
    </source>
</reference>
<dbReference type="Gene3D" id="1.10.630.10">
    <property type="entry name" value="Cytochrome P450"/>
    <property type="match status" value="1"/>
</dbReference>
<protein>
    <submittedName>
        <fullName evidence="8">Cytochrome P450</fullName>
    </submittedName>
</protein>
<dbReference type="AlphaFoldDB" id="A0A8K0UTM7"/>
<keyword evidence="3 6" id="KW-0479">Metal-binding</keyword>
<dbReference type="EMBL" id="JAEVFJ010000008">
    <property type="protein sequence ID" value="KAH8103129.1"/>
    <property type="molecule type" value="Genomic_DNA"/>
</dbReference>
<dbReference type="GO" id="GO:0005506">
    <property type="term" value="F:iron ion binding"/>
    <property type="evidence" value="ECO:0007669"/>
    <property type="project" value="InterPro"/>
</dbReference>
<evidence type="ECO:0000256" key="6">
    <source>
        <dbReference type="PIRSR" id="PIRSR602401-1"/>
    </source>
</evidence>
<keyword evidence="7" id="KW-0503">Monooxygenase</keyword>
<dbReference type="InterPro" id="IPR002401">
    <property type="entry name" value="Cyt_P450_E_grp-I"/>
</dbReference>
<comment type="caution">
    <text evidence="8">The sequence shown here is derived from an EMBL/GenBank/DDBJ whole genome shotgun (WGS) entry which is preliminary data.</text>
</comment>
<dbReference type="GO" id="GO:0020037">
    <property type="term" value="F:heme binding"/>
    <property type="evidence" value="ECO:0007669"/>
    <property type="project" value="InterPro"/>
</dbReference>
<dbReference type="CDD" id="cd11041">
    <property type="entry name" value="CYP503A1-like"/>
    <property type="match status" value="1"/>
</dbReference>
<dbReference type="PROSITE" id="PS00086">
    <property type="entry name" value="CYTOCHROME_P450"/>
    <property type="match status" value="1"/>
</dbReference>
<dbReference type="GO" id="GO:0016705">
    <property type="term" value="F:oxidoreductase activity, acting on paired donors, with incorporation or reduction of molecular oxygen"/>
    <property type="evidence" value="ECO:0007669"/>
    <property type="project" value="InterPro"/>
</dbReference>
<evidence type="ECO:0000313" key="8">
    <source>
        <dbReference type="EMBL" id="KAH8103129.1"/>
    </source>
</evidence>
<keyword evidence="5 6" id="KW-0408">Iron</keyword>
<accession>A0A8K0UTM7</accession>
<dbReference type="PANTHER" id="PTHR46206">
    <property type="entry name" value="CYTOCHROME P450"/>
    <property type="match status" value="1"/>
</dbReference>
<proteinExistence type="inferred from homology"/>
<dbReference type="Pfam" id="PF00067">
    <property type="entry name" value="p450"/>
    <property type="match status" value="1"/>
</dbReference>
<dbReference type="InterPro" id="IPR001128">
    <property type="entry name" value="Cyt_P450"/>
</dbReference>
<comment type="similarity">
    <text evidence="2 7">Belongs to the cytochrome P450 family.</text>
</comment>
<gene>
    <name evidence="8" type="ORF">BXZ70DRAFT_774249</name>
</gene>